<reference evidence="2" key="1">
    <citation type="journal article" date="2023" name="Plant J.">
        <title>Genome sequences and population genomics provide insights into the demographic history, inbreeding, and mutation load of two 'living fossil' tree species of Dipteronia.</title>
        <authorList>
            <person name="Feng Y."/>
            <person name="Comes H.P."/>
            <person name="Chen J."/>
            <person name="Zhu S."/>
            <person name="Lu R."/>
            <person name="Zhang X."/>
            <person name="Li P."/>
            <person name="Qiu J."/>
            <person name="Olsen K.M."/>
            <person name="Qiu Y."/>
        </authorList>
    </citation>
    <scope>NUCLEOTIDE SEQUENCE</scope>
    <source>
        <strain evidence="2">KIB01</strain>
    </source>
</reference>
<protein>
    <submittedName>
        <fullName evidence="2">Uncharacterized protein</fullName>
    </submittedName>
</protein>
<dbReference type="AlphaFoldDB" id="A0AAD9U0B5"/>
<evidence type="ECO:0000256" key="1">
    <source>
        <dbReference type="SAM" id="MobiDB-lite"/>
    </source>
</evidence>
<proteinExistence type="predicted"/>
<sequence>NHQITTSSDTTTLEVPNPPKDSERRITASNTLVSSFPMVATDGGFFRVLGRFSDRPGR</sequence>
<keyword evidence="3" id="KW-1185">Reference proteome</keyword>
<feature type="non-terminal residue" evidence="2">
    <location>
        <position position="1"/>
    </location>
</feature>
<name>A0AAD9U0B5_9ROSI</name>
<feature type="region of interest" description="Disordered" evidence="1">
    <location>
        <begin position="1"/>
        <end position="26"/>
    </location>
</feature>
<feature type="compositionally biased region" description="Polar residues" evidence="1">
    <location>
        <begin position="1"/>
        <end position="14"/>
    </location>
</feature>
<gene>
    <name evidence="2" type="ORF">Ddye_020759</name>
</gene>
<organism evidence="2 3">
    <name type="scientific">Dipteronia dyeriana</name>
    <dbReference type="NCBI Taxonomy" id="168575"/>
    <lineage>
        <taxon>Eukaryota</taxon>
        <taxon>Viridiplantae</taxon>
        <taxon>Streptophyta</taxon>
        <taxon>Embryophyta</taxon>
        <taxon>Tracheophyta</taxon>
        <taxon>Spermatophyta</taxon>
        <taxon>Magnoliopsida</taxon>
        <taxon>eudicotyledons</taxon>
        <taxon>Gunneridae</taxon>
        <taxon>Pentapetalae</taxon>
        <taxon>rosids</taxon>
        <taxon>malvids</taxon>
        <taxon>Sapindales</taxon>
        <taxon>Sapindaceae</taxon>
        <taxon>Hippocastanoideae</taxon>
        <taxon>Acereae</taxon>
        <taxon>Dipteronia</taxon>
    </lineage>
</organism>
<accession>A0AAD9U0B5</accession>
<dbReference type="Proteomes" id="UP001280121">
    <property type="component" value="Unassembled WGS sequence"/>
</dbReference>
<evidence type="ECO:0000313" key="3">
    <source>
        <dbReference type="Proteomes" id="UP001280121"/>
    </source>
</evidence>
<comment type="caution">
    <text evidence="2">The sequence shown here is derived from an EMBL/GenBank/DDBJ whole genome shotgun (WGS) entry which is preliminary data.</text>
</comment>
<evidence type="ECO:0000313" key="2">
    <source>
        <dbReference type="EMBL" id="KAK2645564.1"/>
    </source>
</evidence>
<dbReference type="EMBL" id="JANJYI010000006">
    <property type="protein sequence ID" value="KAK2645564.1"/>
    <property type="molecule type" value="Genomic_DNA"/>
</dbReference>